<dbReference type="AlphaFoldDB" id="A0A0F9HIX8"/>
<name>A0A0F9HIX8_9ZZZZ</name>
<gene>
    <name evidence="1" type="ORF">LCGC14_1992800</name>
</gene>
<proteinExistence type="predicted"/>
<protein>
    <submittedName>
        <fullName evidence="1">Uncharacterized protein</fullName>
    </submittedName>
</protein>
<sequence length="67" mass="7867">LLRAAPQLCDVDVAELRKRAPLRASFFDELVAPNLDRDVLRWLDDPDAFRIELHQYTPESRQTPHLR</sequence>
<evidence type="ECO:0000313" key="1">
    <source>
        <dbReference type="EMBL" id="KKL81635.1"/>
    </source>
</evidence>
<accession>A0A0F9HIX8</accession>
<organism evidence="1">
    <name type="scientific">marine sediment metagenome</name>
    <dbReference type="NCBI Taxonomy" id="412755"/>
    <lineage>
        <taxon>unclassified sequences</taxon>
        <taxon>metagenomes</taxon>
        <taxon>ecological metagenomes</taxon>
    </lineage>
</organism>
<reference evidence="1" key="1">
    <citation type="journal article" date="2015" name="Nature">
        <title>Complex archaea that bridge the gap between prokaryotes and eukaryotes.</title>
        <authorList>
            <person name="Spang A."/>
            <person name="Saw J.H."/>
            <person name="Jorgensen S.L."/>
            <person name="Zaremba-Niedzwiedzka K."/>
            <person name="Martijn J."/>
            <person name="Lind A.E."/>
            <person name="van Eijk R."/>
            <person name="Schleper C."/>
            <person name="Guy L."/>
            <person name="Ettema T.J."/>
        </authorList>
    </citation>
    <scope>NUCLEOTIDE SEQUENCE</scope>
</reference>
<dbReference type="EMBL" id="LAZR01022510">
    <property type="protein sequence ID" value="KKL81635.1"/>
    <property type="molecule type" value="Genomic_DNA"/>
</dbReference>
<comment type="caution">
    <text evidence="1">The sequence shown here is derived from an EMBL/GenBank/DDBJ whole genome shotgun (WGS) entry which is preliminary data.</text>
</comment>
<feature type="non-terminal residue" evidence="1">
    <location>
        <position position="1"/>
    </location>
</feature>